<sequence length="1397" mass="157106">MIPRRKISLGRLQISPKKKRAKANTSVVTLDFHAKRKEALRKQIAALKRAAPAPLSPSAFPSTPSSSQNHENENDASMSSPSTTNIGHEEDSMILNMFPAAPTTPATPSKRDILSTAPFPAQIMLLPDYDILPNSSSSSAVKTPKPHRKVKQRVQRKVKTAAEEAEGIIQRWKTLLTTLEGPFLQYRERTVGKAPEEIEQTVHRCKGSCIVIDSEVHIYHIDHHRIRTFRSCSCQSLAQSLVLQGFFPTSPSQHRMAIAIDLLDLYQALCRHSSDAVTSLASALETTYRRRGFRLLDSTGNAPTDPLRRALGHSLEWYDMLGNTIDRHLDNCLEDTKAKLQQLPDTISSITSPHTTSSAFTIVSSHSGTTSANPAPQAATQLDTSNQTATVTEGEAEEEQSLAAGQCSAYLQRLCPACFGGKQFGDSFRNGGDVHIALDGSFHHRHLKSGGDGAQFYDSYRFLEKECVDAVGVRVEEARKRPPKPRNPIVPDEVVDADSESYKAAKGDKDQTSSKRFDENGMMALVCRHDIPLLAASIDTPGEQQKFAIALLEDFFHQIPEHATVTVLYDIGCVLDRSLNMYDLLDGSFVCRIQFATAVLHAYGHQWTCQIYYNPRMKEGLGLSDGEGNERLWSNLRKLIGLERRSSRARRLWLLDRQCDAIAEDHRQTLGATVQRKLIKFVQKKEAEAVRQLRGIKLEVQELRTLWADQRSVQSSPRTHGPARVKKELEKMLKLQAEIDALEASINATRAAIKKMAFPPSDALFLLTELERTHTALKKKADELYESLNLPQNHPNLANVPLEYLHTLLLARDTKITIRSKAIASFQEFAQIDQAVGGAQEALGTKAHQKTRQAISKRRPALENLIRKFNQYCAYLETSYKSSYNIPVPKSLPLNLGSLRDDELFNLWEDVWIENSSPPPRWLTDDNVRKGIRAVLTLDRCAEERVRLDKEAKNMCLWFRDELHALVVLMNEPSGEPPDITRCDTDSNKETILTAIDYQVLLKLRLQDHLQLANQWPTSFVAKATFDEQIQLVYQSLRIPACAVALPAPTTIQAPLPLDNANAEKGDLEADAGFDVVDSEEGANQLGDMDEVAERDLELKDDSRPVEESDQDSDHEIEVTGEALALADLQDSEDSDDEDDDLRLVWSEPDVLRIDAVIAQGMKRWTFPKIQGHPYCNRMVRLSSSPQVRHKFEAQERAILDNPTARLNEDCMNGCSILLQEQFANNSQEFAVLSTFTIPSLLQKSTWTEASWRVVRHTEYWSKPTWLIPIHSRTMEHWAIAIVKADTREIMVFDSFASKKFISEWLPKVQAAISRLTEMARDHGQTIAYESLHCLSDWAARPLQTTAVQSNGYDCGLWALWAMVAVFRGYDYAYLEEKDVPKFRLFLSRLIKSLPQA</sequence>
<comment type="similarity">
    <text evidence="1">Belongs to the peptidase C48 family.</text>
</comment>
<feature type="region of interest" description="Disordered" evidence="5">
    <location>
        <begin position="136"/>
        <end position="157"/>
    </location>
</feature>
<evidence type="ECO:0000256" key="4">
    <source>
        <dbReference type="SAM" id="Coils"/>
    </source>
</evidence>
<keyword evidence="2" id="KW-0645">Protease</keyword>
<feature type="region of interest" description="Disordered" evidence="5">
    <location>
        <begin position="1097"/>
        <end position="1117"/>
    </location>
</feature>
<organism evidence="7 8">
    <name type="scientific">Marasmius tenuissimus</name>
    <dbReference type="NCBI Taxonomy" id="585030"/>
    <lineage>
        <taxon>Eukaryota</taxon>
        <taxon>Fungi</taxon>
        <taxon>Dikarya</taxon>
        <taxon>Basidiomycota</taxon>
        <taxon>Agaricomycotina</taxon>
        <taxon>Agaricomycetes</taxon>
        <taxon>Agaricomycetidae</taxon>
        <taxon>Agaricales</taxon>
        <taxon>Marasmiineae</taxon>
        <taxon>Marasmiaceae</taxon>
        <taxon>Marasmius</taxon>
    </lineage>
</organism>
<dbReference type="Gene3D" id="3.40.395.10">
    <property type="entry name" value="Adenoviral Proteinase, Chain A"/>
    <property type="match status" value="1"/>
</dbReference>
<keyword evidence="3" id="KW-0378">Hydrolase</keyword>
<comment type="caution">
    <text evidence="7">The sequence shown here is derived from an EMBL/GenBank/DDBJ whole genome shotgun (WGS) entry which is preliminary data.</text>
</comment>
<dbReference type="SUPFAM" id="SSF54001">
    <property type="entry name" value="Cysteine proteinases"/>
    <property type="match status" value="1"/>
</dbReference>
<gene>
    <name evidence="7" type="ORF">AAF712_006965</name>
</gene>
<feature type="compositionally biased region" description="Low complexity" evidence="5">
    <location>
        <begin position="50"/>
        <end position="67"/>
    </location>
</feature>
<dbReference type="PANTHER" id="PTHR33096:SF1">
    <property type="entry name" value="CXC1-LIKE CYSTEINE CLUSTER ASSOCIATED WITH KDZ TRANSPOSASES DOMAIN-CONTAINING PROTEIN"/>
    <property type="match status" value="1"/>
</dbReference>
<proteinExistence type="inferred from homology"/>
<dbReference type="Pfam" id="PF18802">
    <property type="entry name" value="CxC1"/>
    <property type="match status" value="1"/>
</dbReference>
<feature type="domain" description="Ubiquitin-like protease family profile" evidence="6">
    <location>
        <begin position="1190"/>
        <end position="1366"/>
    </location>
</feature>
<dbReference type="Pfam" id="PF18758">
    <property type="entry name" value="KDZ"/>
    <property type="match status" value="1"/>
</dbReference>
<dbReference type="Proteomes" id="UP001437256">
    <property type="component" value="Unassembled WGS sequence"/>
</dbReference>
<evidence type="ECO:0000313" key="7">
    <source>
        <dbReference type="EMBL" id="KAL0065976.1"/>
    </source>
</evidence>
<keyword evidence="8" id="KW-1185">Reference proteome</keyword>
<name>A0ABR2ZW70_9AGAR</name>
<feature type="compositionally biased region" description="Polar residues" evidence="5">
    <location>
        <begin position="365"/>
        <end position="387"/>
    </location>
</feature>
<evidence type="ECO:0000256" key="2">
    <source>
        <dbReference type="ARBA" id="ARBA00022670"/>
    </source>
</evidence>
<feature type="compositionally biased region" description="Basic residues" evidence="5">
    <location>
        <begin position="144"/>
        <end position="157"/>
    </location>
</feature>
<dbReference type="Pfam" id="PF02902">
    <property type="entry name" value="Peptidase_C48"/>
    <property type="match status" value="1"/>
</dbReference>
<dbReference type="EMBL" id="JBBXMP010000040">
    <property type="protein sequence ID" value="KAL0065976.1"/>
    <property type="molecule type" value="Genomic_DNA"/>
</dbReference>
<evidence type="ECO:0000256" key="1">
    <source>
        <dbReference type="ARBA" id="ARBA00005234"/>
    </source>
</evidence>
<dbReference type="InterPro" id="IPR040521">
    <property type="entry name" value="KDZ"/>
</dbReference>
<feature type="compositionally biased region" description="Polar residues" evidence="5">
    <location>
        <begin position="75"/>
        <end position="86"/>
    </location>
</feature>
<dbReference type="PROSITE" id="PS50600">
    <property type="entry name" value="ULP_PROTEASE"/>
    <property type="match status" value="1"/>
</dbReference>
<feature type="region of interest" description="Disordered" evidence="5">
    <location>
        <begin position="1"/>
        <end position="25"/>
    </location>
</feature>
<dbReference type="PANTHER" id="PTHR33096">
    <property type="entry name" value="CXC2 DOMAIN-CONTAINING PROTEIN"/>
    <property type="match status" value="1"/>
</dbReference>
<dbReference type="InterPro" id="IPR003653">
    <property type="entry name" value="Peptidase_C48_C"/>
</dbReference>
<keyword evidence="4" id="KW-0175">Coiled coil</keyword>
<evidence type="ECO:0000313" key="8">
    <source>
        <dbReference type="Proteomes" id="UP001437256"/>
    </source>
</evidence>
<dbReference type="InterPro" id="IPR041320">
    <property type="entry name" value="CxC1"/>
</dbReference>
<feature type="region of interest" description="Disordered" evidence="5">
    <location>
        <begin position="50"/>
        <end position="87"/>
    </location>
</feature>
<evidence type="ECO:0000259" key="6">
    <source>
        <dbReference type="PROSITE" id="PS50600"/>
    </source>
</evidence>
<feature type="region of interest" description="Disordered" evidence="5">
    <location>
        <begin position="365"/>
        <end position="397"/>
    </location>
</feature>
<reference evidence="7 8" key="1">
    <citation type="submission" date="2024-05" db="EMBL/GenBank/DDBJ databases">
        <title>A draft genome resource for the thread blight pathogen Marasmius tenuissimus strain MS-2.</title>
        <authorList>
            <person name="Yulfo-Soto G.E."/>
            <person name="Baruah I.K."/>
            <person name="Amoako-Attah I."/>
            <person name="Bukari Y."/>
            <person name="Meinhardt L.W."/>
            <person name="Bailey B.A."/>
            <person name="Cohen S.P."/>
        </authorList>
    </citation>
    <scope>NUCLEOTIDE SEQUENCE [LARGE SCALE GENOMIC DNA]</scope>
    <source>
        <strain evidence="7 8">MS-2</strain>
    </source>
</reference>
<protein>
    <recommendedName>
        <fullName evidence="6">Ubiquitin-like protease family profile domain-containing protein</fullName>
    </recommendedName>
</protein>
<evidence type="ECO:0000256" key="5">
    <source>
        <dbReference type="SAM" id="MobiDB-lite"/>
    </source>
</evidence>
<evidence type="ECO:0000256" key="3">
    <source>
        <dbReference type="ARBA" id="ARBA00022801"/>
    </source>
</evidence>
<accession>A0ABR2ZW70</accession>
<feature type="coiled-coil region" evidence="4">
    <location>
        <begin position="725"/>
        <end position="787"/>
    </location>
</feature>
<dbReference type="InterPro" id="IPR038765">
    <property type="entry name" value="Papain-like_cys_pep_sf"/>
</dbReference>